<evidence type="ECO:0000313" key="3">
    <source>
        <dbReference type="Proteomes" id="UP000828390"/>
    </source>
</evidence>
<proteinExistence type="predicted"/>
<gene>
    <name evidence="2" type="ORF">DPMN_034113</name>
</gene>
<reference evidence="2" key="1">
    <citation type="journal article" date="2019" name="bioRxiv">
        <title>The Genome of the Zebra Mussel, Dreissena polymorpha: A Resource for Invasive Species Research.</title>
        <authorList>
            <person name="McCartney M.A."/>
            <person name="Auch B."/>
            <person name="Kono T."/>
            <person name="Mallez S."/>
            <person name="Zhang Y."/>
            <person name="Obille A."/>
            <person name="Becker A."/>
            <person name="Abrahante J.E."/>
            <person name="Garbe J."/>
            <person name="Badalamenti J.P."/>
            <person name="Herman A."/>
            <person name="Mangelson H."/>
            <person name="Liachko I."/>
            <person name="Sullivan S."/>
            <person name="Sone E.D."/>
            <person name="Koren S."/>
            <person name="Silverstein K.A.T."/>
            <person name="Beckman K.B."/>
            <person name="Gohl D.M."/>
        </authorList>
    </citation>
    <scope>NUCLEOTIDE SEQUENCE</scope>
    <source>
        <strain evidence="2">Duluth1</strain>
        <tissue evidence="2">Whole animal</tissue>
    </source>
</reference>
<feature type="transmembrane region" description="Helical" evidence="1">
    <location>
        <begin position="74"/>
        <end position="97"/>
    </location>
</feature>
<dbReference type="EMBL" id="JAIWYP010000002">
    <property type="protein sequence ID" value="KAH3870921.1"/>
    <property type="molecule type" value="Genomic_DNA"/>
</dbReference>
<dbReference type="Proteomes" id="UP000828390">
    <property type="component" value="Unassembled WGS sequence"/>
</dbReference>
<feature type="transmembrane region" description="Helical" evidence="1">
    <location>
        <begin position="103"/>
        <end position="126"/>
    </location>
</feature>
<organism evidence="2 3">
    <name type="scientific">Dreissena polymorpha</name>
    <name type="common">Zebra mussel</name>
    <name type="synonym">Mytilus polymorpha</name>
    <dbReference type="NCBI Taxonomy" id="45954"/>
    <lineage>
        <taxon>Eukaryota</taxon>
        <taxon>Metazoa</taxon>
        <taxon>Spiralia</taxon>
        <taxon>Lophotrochozoa</taxon>
        <taxon>Mollusca</taxon>
        <taxon>Bivalvia</taxon>
        <taxon>Autobranchia</taxon>
        <taxon>Heteroconchia</taxon>
        <taxon>Euheterodonta</taxon>
        <taxon>Imparidentia</taxon>
        <taxon>Neoheterodontei</taxon>
        <taxon>Myida</taxon>
        <taxon>Dreissenoidea</taxon>
        <taxon>Dreissenidae</taxon>
        <taxon>Dreissena</taxon>
    </lineage>
</organism>
<keyword evidence="1" id="KW-1133">Transmembrane helix</keyword>
<evidence type="ECO:0000256" key="1">
    <source>
        <dbReference type="SAM" id="Phobius"/>
    </source>
</evidence>
<sequence length="146" mass="15733">MEYKHSKCNAYDTYASDAKLYPSLPPVVVPSAPELIRVEGIAQSYRLQNINETQKEIAAERDKRANLSKTYHRAVRIVAGVDNALVVSSMVLGATGIRVLSTIIAAPVAIAMEGSALGLGLLSIVGGQTNKKLSMKAEKHEKIQTL</sequence>
<name>A0A9D4M799_DREPO</name>
<reference evidence="2" key="2">
    <citation type="submission" date="2020-11" db="EMBL/GenBank/DDBJ databases">
        <authorList>
            <person name="McCartney M.A."/>
            <person name="Auch B."/>
            <person name="Kono T."/>
            <person name="Mallez S."/>
            <person name="Becker A."/>
            <person name="Gohl D.M."/>
            <person name="Silverstein K.A.T."/>
            <person name="Koren S."/>
            <person name="Bechman K.B."/>
            <person name="Herman A."/>
            <person name="Abrahante J.E."/>
            <person name="Garbe J."/>
        </authorList>
    </citation>
    <scope>NUCLEOTIDE SEQUENCE</scope>
    <source>
        <strain evidence="2">Duluth1</strain>
        <tissue evidence="2">Whole animal</tissue>
    </source>
</reference>
<dbReference type="AlphaFoldDB" id="A0A9D4M799"/>
<keyword evidence="1" id="KW-0472">Membrane</keyword>
<comment type="caution">
    <text evidence="2">The sequence shown here is derived from an EMBL/GenBank/DDBJ whole genome shotgun (WGS) entry which is preliminary data.</text>
</comment>
<keyword evidence="3" id="KW-1185">Reference proteome</keyword>
<keyword evidence="1" id="KW-0812">Transmembrane</keyword>
<accession>A0A9D4M799</accession>
<protein>
    <submittedName>
        <fullName evidence="2">Uncharacterized protein</fullName>
    </submittedName>
</protein>
<evidence type="ECO:0000313" key="2">
    <source>
        <dbReference type="EMBL" id="KAH3870921.1"/>
    </source>
</evidence>